<feature type="transmembrane region" description="Helical" evidence="1">
    <location>
        <begin position="145"/>
        <end position="170"/>
    </location>
</feature>
<dbReference type="Pfam" id="PF19814">
    <property type="entry name" value="DUF6297"/>
    <property type="match status" value="1"/>
</dbReference>
<feature type="transmembrane region" description="Helical" evidence="1">
    <location>
        <begin position="35"/>
        <end position="56"/>
    </location>
</feature>
<feature type="transmembrane region" description="Helical" evidence="1">
    <location>
        <begin position="312"/>
        <end position="330"/>
    </location>
</feature>
<proteinExistence type="predicted"/>
<keyword evidence="1" id="KW-0812">Transmembrane</keyword>
<feature type="transmembrane region" description="Helical" evidence="1">
    <location>
        <begin position="477"/>
        <end position="497"/>
    </location>
</feature>
<feature type="transmembrane region" description="Helical" evidence="1">
    <location>
        <begin position="406"/>
        <end position="426"/>
    </location>
</feature>
<dbReference type="RefSeq" id="WP_061079760.1">
    <property type="nucleotide sequence ID" value="NZ_JAAXPG010000007.1"/>
</dbReference>
<reference evidence="2 3" key="1">
    <citation type="submission" date="2020-04" db="EMBL/GenBank/DDBJ databases">
        <title>MicrobeNet Type strains.</title>
        <authorList>
            <person name="Nicholson A.C."/>
        </authorList>
    </citation>
    <scope>NUCLEOTIDE SEQUENCE [LARGE SCALE GENOMIC DNA]</scope>
    <source>
        <strain evidence="2 3">ATCC 23612</strain>
    </source>
</reference>
<feature type="transmembrane region" description="Helical" evidence="1">
    <location>
        <begin position="214"/>
        <end position="236"/>
    </location>
</feature>
<feature type="transmembrane region" description="Helical" evidence="1">
    <location>
        <begin position="182"/>
        <end position="202"/>
    </location>
</feature>
<dbReference type="Proteomes" id="UP000553209">
    <property type="component" value="Unassembled WGS sequence"/>
</dbReference>
<dbReference type="AlphaFoldDB" id="A0A7X6MBR0"/>
<evidence type="ECO:0000313" key="2">
    <source>
        <dbReference type="EMBL" id="NKY97877.1"/>
    </source>
</evidence>
<comment type="caution">
    <text evidence="2">The sequence shown here is derived from an EMBL/GenBank/DDBJ whole genome shotgun (WGS) entry which is preliminary data.</text>
</comment>
<evidence type="ECO:0000256" key="1">
    <source>
        <dbReference type="SAM" id="Phobius"/>
    </source>
</evidence>
<accession>A0A7X6MBR0</accession>
<organism evidence="2 3">
    <name type="scientific">Nocardiopsis alborubida</name>
    <dbReference type="NCBI Taxonomy" id="146802"/>
    <lineage>
        <taxon>Bacteria</taxon>
        <taxon>Bacillati</taxon>
        <taxon>Actinomycetota</taxon>
        <taxon>Actinomycetes</taxon>
        <taxon>Streptosporangiales</taxon>
        <taxon>Nocardiopsidaceae</taxon>
        <taxon>Nocardiopsis</taxon>
    </lineage>
</organism>
<keyword evidence="3" id="KW-1185">Reference proteome</keyword>
<evidence type="ECO:0000313" key="3">
    <source>
        <dbReference type="Proteomes" id="UP000553209"/>
    </source>
</evidence>
<sequence>MNGAAQTGATRTGAAQVRAFARARNRRHRSWSDRYVILLALGLLVVTVSPVIGRAVAAVPGAVDPARAGAGLALTALLLAASLRLARTVGPVAVSAADAAWLVLSPLPRRGVLAPALLVLALVCAAGGAVLGLALLSALGAPDALALRLLAAVVLGVSWTLGGTATAVLAQAAQPWDDRLTALLVALVVAAAAVMVMSAGPGRGVLVGIASAPVSAWSAAACASAGVAAAVAWRAWRTLAHIPARAVLEASSRAELAAGAFLVMDPGSLSWIAEDAHWRSRVLRSRAWPSRLRGAAAVAWLDWRRLARRPGILALVASATILPVLAARAGTGEAGALVVLAAGALAVAATGTAGARRDAGDAALARLLGTGPRALMAARAVLPALLGGLWLTLALAGLGLAGFGGLWWPLGLLCAPALAAGALRLARRRPVEHTMPVVDTPLGPVPLGPVVWALTGADLAVLGCLPALLAFVSGVTVPLLAAQAVWGAAVLGAYCAAPRRA</sequence>
<feature type="transmembrane region" description="Helical" evidence="1">
    <location>
        <begin position="112"/>
        <end position="139"/>
    </location>
</feature>
<gene>
    <name evidence="2" type="ORF">HGB44_09420</name>
</gene>
<dbReference type="InterPro" id="IPR046264">
    <property type="entry name" value="DUF6297"/>
</dbReference>
<feature type="transmembrane region" description="Helical" evidence="1">
    <location>
        <begin position="336"/>
        <end position="355"/>
    </location>
</feature>
<name>A0A7X6MBR0_9ACTN</name>
<feature type="transmembrane region" description="Helical" evidence="1">
    <location>
        <begin position="447"/>
        <end position="471"/>
    </location>
</feature>
<feature type="transmembrane region" description="Helical" evidence="1">
    <location>
        <begin position="68"/>
        <end position="86"/>
    </location>
</feature>
<keyword evidence="1" id="KW-1133">Transmembrane helix</keyword>
<dbReference type="EMBL" id="JAAXPG010000007">
    <property type="protein sequence ID" value="NKY97877.1"/>
    <property type="molecule type" value="Genomic_DNA"/>
</dbReference>
<feature type="transmembrane region" description="Helical" evidence="1">
    <location>
        <begin position="376"/>
        <end position="400"/>
    </location>
</feature>
<keyword evidence="1" id="KW-0472">Membrane</keyword>
<evidence type="ECO:0008006" key="4">
    <source>
        <dbReference type="Google" id="ProtNLM"/>
    </source>
</evidence>
<protein>
    <recommendedName>
        <fullName evidence="4">ABC-2 type transport system permease protein</fullName>
    </recommendedName>
</protein>